<reference evidence="3" key="1">
    <citation type="submission" date="2018-02" db="EMBL/GenBank/DDBJ databases">
        <authorList>
            <person name="Cohen D.B."/>
            <person name="Kent A.D."/>
        </authorList>
    </citation>
    <scope>NUCLEOTIDE SEQUENCE</scope>
</reference>
<protein>
    <recommendedName>
        <fullName evidence="2">Zinc knuckle CX2CX4HX4C domain-containing protein</fullName>
    </recommendedName>
</protein>
<dbReference type="Pfam" id="PF14392">
    <property type="entry name" value="zf-CCHC_4"/>
    <property type="match status" value="1"/>
</dbReference>
<dbReference type="EMBL" id="OIVN01000252">
    <property type="protein sequence ID" value="SPC77106.1"/>
    <property type="molecule type" value="Genomic_DNA"/>
</dbReference>
<gene>
    <name evidence="3" type="ORF">FSB_LOCUS4988</name>
</gene>
<dbReference type="InterPro" id="IPR025836">
    <property type="entry name" value="Zn_knuckle_CX2CX4HX4C"/>
</dbReference>
<proteinExistence type="predicted"/>
<dbReference type="AlphaFoldDB" id="A0A2N9EDQ9"/>
<evidence type="ECO:0000259" key="2">
    <source>
        <dbReference type="Pfam" id="PF14392"/>
    </source>
</evidence>
<accession>A0A2N9EDQ9</accession>
<organism evidence="3">
    <name type="scientific">Fagus sylvatica</name>
    <name type="common">Beechnut</name>
    <dbReference type="NCBI Taxonomy" id="28930"/>
    <lineage>
        <taxon>Eukaryota</taxon>
        <taxon>Viridiplantae</taxon>
        <taxon>Streptophyta</taxon>
        <taxon>Embryophyta</taxon>
        <taxon>Tracheophyta</taxon>
        <taxon>Spermatophyta</taxon>
        <taxon>Magnoliopsida</taxon>
        <taxon>eudicotyledons</taxon>
        <taxon>Gunneridae</taxon>
        <taxon>Pentapetalae</taxon>
        <taxon>rosids</taxon>
        <taxon>fabids</taxon>
        <taxon>Fagales</taxon>
        <taxon>Fagaceae</taxon>
        <taxon>Fagus</taxon>
    </lineage>
</organism>
<evidence type="ECO:0000256" key="1">
    <source>
        <dbReference type="SAM" id="MobiDB-lite"/>
    </source>
</evidence>
<sequence length="323" mass="36542">MGDNVILFEFEEKADVERVLLLEPWSYDKNLVAFLCLEEDVEIESLAFEHVVFWTTGSDAELGGGREGWVSFKYERLPNFCYWCCILTHGEKDCEYWLRNHERLNKKDQGYGPWLKAELDKPYRKVEVHVEGRNQSSASRPQAHQKTTPEKSVPPSSVAESPNPKGTPPPHKDKAANSEVREVYKENFEEQLREIDREMGFLNENLDVLNVAENYSSSRGVDPCIITSVVNSPNNTNQAPLQDITNALTTKVLKPGMGSWKKKARAKGNGPGALSLSLTEKRHNDAMLINSNDEITSRPEKIQRVSPMEILSATAGLQPRRDQ</sequence>
<feature type="compositionally biased region" description="Basic and acidic residues" evidence="1">
    <location>
        <begin position="170"/>
        <end position="179"/>
    </location>
</feature>
<name>A0A2N9EDQ9_FAGSY</name>
<feature type="region of interest" description="Disordered" evidence="1">
    <location>
        <begin position="131"/>
        <end position="179"/>
    </location>
</feature>
<feature type="domain" description="Zinc knuckle CX2CX4HX4C" evidence="2">
    <location>
        <begin position="63"/>
        <end position="96"/>
    </location>
</feature>
<evidence type="ECO:0000313" key="3">
    <source>
        <dbReference type="EMBL" id="SPC77106.1"/>
    </source>
</evidence>
<feature type="compositionally biased region" description="Polar residues" evidence="1">
    <location>
        <begin position="133"/>
        <end position="146"/>
    </location>
</feature>